<accession>A0A7C5KC39</accession>
<feature type="chain" id="PRO_5028316549" evidence="1">
    <location>
        <begin position="28"/>
        <end position="123"/>
    </location>
</feature>
<feature type="domain" description="PepSY" evidence="2">
    <location>
        <begin position="52"/>
        <end position="106"/>
    </location>
</feature>
<gene>
    <name evidence="3" type="ORF">ENL70_00530</name>
</gene>
<reference evidence="3" key="1">
    <citation type="journal article" date="2020" name="mSystems">
        <title>Genome- and Community-Level Interaction Insights into Carbon Utilization and Element Cycling Functions of Hydrothermarchaeota in Hydrothermal Sediment.</title>
        <authorList>
            <person name="Zhou Z."/>
            <person name="Liu Y."/>
            <person name="Xu W."/>
            <person name="Pan J."/>
            <person name="Luo Z.H."/>
            <person name="Li M."/>
        </authorList>
    </citation>
    <scope>NUCLEOTIDE SEQUENCE [LARGE SCALE GENOMIC DNA]</scope>
    <source>
        <strain evidence="3">SpSt-1019</strain>
    </source>
</reference>
<dbReference type="InterPro" id="IPR025711">
    <property type="entry name" value="PepSY"/>
</dbReference>
<comment type="caution">
    <text evidence="3">The sequence shown here is derived from an EMBL/GenBank/DDBJ whole genome shotgun (WGS) entry which is preliminary data.</text>
</comment>
<proteinExistence type="predicted"/>
<feature type="signal peptide" evidence="1">
    <location>
        <begin position="1"/>
        <end position="27"/>
    </location>
</feature>
<evidence type="ECO:0000313" key="3">
    <source>
        <dbReference type="EMBL" id="HHI65018.1"/>
    </source>
</evidence>
<organism evidence="3">
    <name type="scientific">Thermodesulfobium narugense</name>
    <dbReference type="NCBI Taxonomy" id="184064"/>
    <lineage>
        <taxon>Bacteria</taxon>
        <taxon>Pseudomonadati</taxon>
        <taxon>Thermodesulfobiota</taxon>
        <taxon>Thermodesulfobiia</taxon>
        <taxon>Thermodesulfobiales</taxon>
        <taxon>Thermodesulfobiaceae</taxon>
        <taxon>Thermodesulfobium</taxon>
    </lineage>
</organism>
<dbReference type="AlphaFoldDB" id="A0A7C5KC39"/>
<protein>
    <submittedName>
        <fullName evidence="3">Peptidase M4</fullName>
    </submittedName>
</protein>
<evidence type="ECO:0000259" key="2">
    <source>
        <dbReference type="Pfam" id="PF03413"/>
    </source>
</evidence>
<sequence length="123" mass="13216">MNKTKKFLVLTVGGLLLTSTAIGVAKADQYVTGSIKITQDNEVNYADLSNTTIDQAVSSALAAQPGKVIKAKLEDENGTLVWNVDVVSNNQMYEVKVDAKNAKILSTGTDPVDNQKESVEEKD</sequence>
<dbReference type="Gene3D" id="3.10.450.40">
    <property type="match status" value="1"/>
</dbReference>
<name>A0A7C5KC39_9BACT</name>
<keyword evidence="1" id="KW-0732">Signal</keyword>
<dbReference type="Pfam" id="PF03413">
    <property type="entry name" value="PepSY"/>
    <property type="match status" value="1"/>
</dbReference>
<dbReference type="EMBL" id="DRUY01000023">
    <property type="protein sequence ID" value="HHI65018.1"/>
    <property type="molecule type" value="Genomic_DNA"/>
</dbReference>
<evidence type="ECO:0000256" key="1">
    <source>
        <dbReference type="SAM" id="SignalP"/>
    </source>
</evidence>